<comment type="caution">
    <text evidence="1">The sequence shown here is derived from an EMBL/GenBank/DDBJ whole genome shotgun (WGS) entry which is preliminary data.</text>
</comment>
<proteinExistence type="predicted"/>
<evidence type="ECO:0000313" key="2">
    <source>
        <dbReference type="Proteomes" id="UP001056778"/>
    </source>
</evidence>
<sequence>MTDMLLVYGYCQGNSLQSCRVYNERFPNRAHKIIKLLQQLKDVFVKRHSYGFIQCCERQARLFFHFSQFSGNIEHLKIGDPVEFEMTYDRRTGKPIASAVTKISPEVVMSEERVTGTVTTELRGEGSSGDTQGRISYENRGECFFLPYTKDDVEGNVTLRSGDKVSFQIATNNRGNLGACHVRLENPAHPVKYQGVVCSMKESFGFIERADVVKEIFFHFSEAKTKEELRLGDDVEFIIQTRNGKEVACNITRLPTGTVIFEDLKPEILRGQVLKPLDRGNNARHQTDALPGRIRYRAPDHSEVEISFGEKDQRGDFTLRHGDWVQFKIATDRRDQLNRATQIMLLEESFMVSGERREQGVVASVKDGFGFLRCVEREPRLFFHFNEVLDVDHDVQVGEEFEFTVIQDQTSTFSNNRQSAIRMKLLAPGTVQFEMTMETNLTGIVSKDIPNSWANRSPTKNQNGEHVAESGTITYQLNGIKKTVPFYSKDCDVRHFPKHGDKVHFNINQVKRNKELIAVEIQVVQLASQTNGVSKHNSRNSQIYQGFIAALKDGFGFIETIDHDREVFFHFSNFDGDPNNLELGQEVEYNLGVRGGNSGSCSSAENVKVIPKGSITLPAVSGEVLEGYVVRPLRSVNPDQNEYSGLIRVKMETPDEKVEEYEFGIMGLVNKRELLQVNDHVQFQVDSTGRAANIIAVRKKLRAAVDAIKGQFGFLAYEVEEGKKLFFHISEVKDKVDLQIGDQVEFVLVTNQRSGKSSACNVVKVR</sequence>
<reference evidence="1" key="1">
    <citation type="submission" date="2022-04" db="EMBL/GenBank/DDBJ databases">
        <title>Chromosome-scale genome assembly of Holotrichia oblita Faldermann.</title>
        <authorList>
            <person name="Rongchong L."/>
        </authorList>
    </citation>
    <scope>NUCLEOTIDE SEQUENCE</scope>
    <source>
        <strain evidence="1">81SQS9</strain>
    </source>
</reference>
<dbReference type="EMBL" id="CM043015">
    <property type="protein sequence ID" value="KAI4470673.1"/>
    <property type="molecule type" value="Genomic_DNA"/>
</dbReference>
<organism evidence="1 2">
    <name type="scientific">Holotrichia oblita</name>
    <name type="common">Chafer beetle</name>
    <dbReference type="NCBI Taxonomy" id="644536"/>
    <lineage>
        <taxon>Eukaryota</taxon>
        <taxon>Metazoa</taxon>
        <taxon>Ecdysozoa</taxon>
        <taxon>Arthropoda</taxon>
        <taxon>Hexapoda</taxon>
        <taxon>Insecta</taxon>
        <taxon>Pterygota</taxon>
        <taxon>Neoptera</taxon>
        <taxon>Endopterygota</taxon>
        <taxon>Coleoptera</taxon>
        <taxon>Polyphaga</taxon>
        <taxon>Scarabaeiformia</taxon>
        <taxon>Scarabaeidae</taxon>
        <taxon>Melolonthinae</taxon>
        <taxon>Holotrichia</taxon>
    </lineage>
</organism>
<gene>
    <name evidence="1" type="ORF">MML48_1g01441</name>
</gene>
<keyword evidence="2" id="KW-1185">Reference proteome</keyword>
<dbReference type="Proteomes" id="UP001056778">
    <property type="component" value="Chromosome 1"/>
</dbReference>
<name>A0ACB9TV89_HOLOL</name>
<accession>A0ACB9TV89</accession>
<evidence type="ECO:0000313" key="1">
    <source>
        <dbReference type="EMBL" id="KAI4470673.1"/>
    </source>
</evidence>
<protein>
    <submittedName>
        <fullName evidence="1">Unr protein n-ras upstream protein</fullName>
    </submittedName>
</protein>